<accession>A0A8K1ZZ49</accession>
<comment type="caution">
    <text evidence="1">The sequence shown here is derived from an EMBL/GenBank/DDBJ whole genome shotgun (WGS) entry which is preliminary data.</text>
</comment>
<organism evidence="1 2">
    <name type="scientific">Petrachloros mirabilis ULC683</name>
    <dbReference type="NCBI Taxonomy" id="2781853"/>
    <lineage>
        <taxon>Bacteria</taxon>
        <taxon>Bacillati</taxon>
        <taxon>Cyanobacteriota</taxon>
        <taxon>Cyanophyceae</taxon>
        <taxon>Synechococcales</taxon>
        <taxon>Petrachlorosaceae</taxon>
        <taxon>Petrachloros</taxon>
        <taxon>Petrachloros mirabilis</taxon>
    </lineage>
</organism>
<proteinExistence type="predicted"/>
<dbReference type="Proteomes" id="UP000607397">
    <property type="component" value="Unassembled WGS sequence"/>
</dbReference>
<evidence type="ECO:0000313" key="1">
    <source>
        <dbReference type="EMBL" id="NCJ07488.1"/>
    </source>
</evidence>
<protein>
    <submittedName>
        <fullName evidence="1">Uncharacterized protein</fullName>
    </submittedName>
</protein>
<dbReference type="AlphaFoldDB" id="A0A8K1ZZ49"/>
<gene>
    <name evidence="1" type="ORF">GS597_13415</name>
</gene>
<dbReference type="EMBL" id="WVIC01000027">
    <property type="protein sequence ID" value="NCJ07488.1"/>
    <property type="molecule type" value="Genomic_DNA"/>
</dbReference>
<sequence>MDEAAHIQTLEEAMIQGTITLEEAIQAFADLAQQGSQNADVYYYLSSLHAHKAKLYYEQATQLGEPSWKLHSSCGACKTPLGHRGKWVNGYCVAC</sequence>
<dbReference type="RefSeq" id="WP_161825968.1">
    <property type="nucleotide sequence ID" value="NZ_WVIC01000027.1"/>
</dbReference>
<name>A0A8K1ZZ49_9CYAN</name>
<keyword evidence="2" id="KW-1185">Reference proteome</keyword>
<evidence type="ECO:0000313" key="2">
    <source>
        <dbReference type="Proteomes" id="UP000607397"/>
    </source>
</evidence>
<reference evidence="1" key="1">
    <citation type="submission" date="2019-12" db="EMBL/GenBank/DDBJ databases">
        <title>High-Quality draft genome sequences of three cyanobacteria isolated from the limestone walls of the Old Cathedral of Coimbra.</title>
        <authorList>
            <person name="Tiago I."/>
            <person name="Soares F."/>
            <person name="Portugal A."/>
        </authorList>
    </citation>
    <scope>NUCLEOTIDE SEQUENCE [LARGE SCALE GENOMIC DNA]</scope>
    <source>
        <strain evidence="1">C</strain>
    </source>
</reference>